<dbReference type="EMBL" id="SNRW01017912">
    <property type="protein sequence ID" value="KAA6367847.1"/>
    <property type="molecule type" value="Genomic_DNA"/>
</dbReference>
<dbReference type="OrthoDB" id="266138at2759"/>
<feature type="compositionally biased region" description="Polar residues" evidence="3">
    <location>
        <begin position="340"/>
        <end position="363"/>
    </location>
</feature>
<feature type="compositionally biased region" description="Polar residues" evidence="3">
    <location>
        <begin position="370"/>
        <end position="379"/>
    </location>
</feature>
<evidence type="ECO:0000256" key="3">
    <source>
        <dbReference type="SAM" id="MobiDB-lite"/>
    </source>
</evidence>
<feature type="region of interest" description="Disordered" evidence="3">
    <location>
        <begin position="277"/>
        <end position="474"/>
    </location>
</feature>
<feature type="compositionally biased region" description="Acidic residues" evidence="3">
    <location>
        <begin position="284"/>
        <end position="297"/>
    </location>
</feature>
<evidence type="ECO:0000313" key="5">
    <source>
        <dbReference type="Proteomes" id="UP000324800"/>
    </source>
</evidence>
<feature type="compositionally biased region" description="Basic and acidic residues" evidence="3">
    <location>
        <begin position="319"/>
        <end position="332"/>
    </location>
</feature>
<evidence type="ECO:0008006" key="6">
    <source>
        <dbReference type="Google" id="ProtNLM"/>
    </source>
</evidence>
<evidence type="ECO:0000256" key="1">
    <source>
        <dbReference type="ARBA" id="ARBA00022614"/>
    </source>
</evidence>
<feature type="compositionally biased region" description="Basic and acidic residues" evidence="3">
    <location>
        <begin position="423"/>
        <end position="433"/>
    </location>
</feature>
<dbReference type="PANTHER" id="PTHR15454:SF56">
    <property type="entry name" value="PROTEIN PHOSPHATASE 1 REGULATORY SUBUNIT 7-RELATED"/>
    <property type="match status" value="1"/>
</dbReference>
<organism evidence="4 5">
    <name type="scientific">Streblomastix strix</name>
    <dbReference type="NCBI Taxonomy" id="222440"/>
    <lineage>
        <taxon>Eukaryota</taxon>
        <taxon>Metamonada</taxon>
        <taxon>Preaxostyla</taxon>
        <taxon>Oxymonadida</taxon>
        <taxon>Streblomastigidae</taxon>
        <taxon>Streblomastix</taxon>
    </lineage>
</organism>
<reference evidence="4 5" key="1">
    <citation type="submission" date="2019-03" db="EMBL/GenBank/DDBJ databases">
        <title>Single cell metagenomics reveals metabolic interactions within the superorganism composed of flagellate Streblomastix strix and complex community of Bacteroidetes bacteria on its surface.</title>
        <authorList>
            <person name="Treitli S.C."/>
            <person name="Kolisko M."/>
            <person name="Husnik F."/>
            <person name="Keeling P."/>
            <person name="Hampl V."/>
        </authorList>
    </citation>
    <scope>NUCLEOTIDE SEQUENCE [LARGE SCALE GENOMIC DNA]</scope>
    <source>
        <strain evidence="4">ST1C</strain>
    </source>
</reference>
<evidence type="ECO:0000313" key="4">
    <source>
        <dbReference type="EMBL" id="KAA6367847.1"/>
    </source>
</evidence>
<keyword evidence="2" id="KW-0677">Repeat</keyword>
<evidence type="ECO:0000256" key="2">
    <source>
        <dbReference type="ARBA" id="ARBA00022737"/>
    </source>
</evidence>
<dbReference type="PROSITE" id="PS51450">
    <property type="entry name" value="LRR"/>
    <property type="match status" value="1"/>
</dbReference>
<proteinExistence type="predicted"/>
<feature type="compositionally biased region" description="Polar residues" evidence="3">
    <location>
        <begin position="403"/>
        <end position="422"/>
    </location>
</feature>
<protein>
    <recommendedName>
        <fullName evidence="6">Leucine Rich Repeat family protein</fullName>
    </recommendedName>
</protein>
<dbReference type="Gene3D" id="3.80.10.10">
    <property type="entry name" value="Ribonuclease Inhibitor"/>
    <property type="match status" value="1"/>
</dbReference>
<dbReference type="Pfam" id="PF12799">
    <property type="entry name" value="LRR_4"/>
    <property type="match status" value="1"/>
</dbReference>
<dbReference type="InterPro" id="IPR001611">
    <property type="entry name" value="Leu-rich_rpt"/>
</dbReference>
<name>A0A5J4UBD7_9EUKA</name>
<dbReference type="AlphaFoldDB" id="A0A5J4UBD7"/>
<feature type="compositionally biased region" description="Polar residues" evidence="3">
    <location>
        <begin position="495"/>
        <end position="505"/>
    </location>
</feature>
<feature type="compositionally biased region" description="Basic and acidic residues" evidence="3">
    <location>
        <begin position="381"/>
        <end position="402"/>
    </location>
</feature>
<dbReference type="InterPro" id="IPR025875">
    <property type="entry name" value="Leu-rich_rpt_4"/>
</dbReference>
<accession>A0A5J4UBD7</accession>
<dbReference type="InterPro" id="IPR032675">
    <property type="entry name" value="LRR_dom_sf"/>
</dbReference>
<feature type="compositionally biased region" description="Low complexity" evidence="3">
    <location>
        <begin position="440"/>
        <end position="453"/>
    </location>
</feature>
<feature type="region of interest" description="Disordered" evidence="3">
    <location>
        <begin position="492"/>
        <end position="554"/>
    </location>
</feature>
<feature type="non-terminal residue" evidence="4">
    <location>
        <position position="554"/>
    </location>
</feature>
<dbReference type="GO" id="GO:0005737">
    <property type="term" value="C:cytoplasm"/>
    <property type="evidence" value="ECO:0007669"/>
    <property type="project" value="TreeGrafter"/>
</dbReference>
<dbReference type="PANTHER" id="PTHR15454">
    <property type="entry name" value="NISCHARIN RELATED"/>
    <property type="match status" value="1"/>
</dbReference>
<sequence>MTNARISFTTTRSISPKLRNDALIAPIVASETYVLRNKGLSKMSIIPKLEKELRPPEVQQLGQTGKISQTGQQEQAEQTGQTPQTQHQTSTSQQTQVSQVNKVRSKATAGFVKGTEPKVIFAQQNNFTSFSGMPKLPNVEQLLLDENKIRNFYGLHTLKNLRYLSLADNNITSFKGAVHLPNLEVLNMSGNPIADYVPEGAHKLSDKAYRLMAFVAFGAQKLTKIDGDTLTLFERDDGDRLCDYIQDLLKEGFVLRHIFNEPRNTRERALGIYSAQFIQNEDSNREDDEDEQSGDENDSMKSKESLDSDQQYSLRRKERLRERQERLERGQRWEQQQEQPYTQSRITEVHQSSVWGTEYSTHSTSDRISPELNSQQPYQKSDADKDQPATKKESKSVKDNRNDALSSNQENKQKLQSSQQSTNEREIAQDKQVGRSAHIQTQQQTQKDQQTNKTENDKNEEDDQKDAQIQEQAMKKMLKSIKGFIDLTWHKNKKSGSNFLPSSARTPYHARGRYNRPSPFIIYDPNVHPDYQIPGSPSKDKKKEDVSGDENEEK</sequence>
<dbReference type="Proteomes" id="UP000324800">
    <property type="component" value="Unassembled WGS sequence"/>
</dbReference>
<keyword evidence="1" id="KW-0433">Leucine-rich repeat</keyword>
<gene>
    <name evidence="4" type="ORF">EZS28_036626</name>
</gene>
<comment type="caution">
    <text evidence="4">The sequence shown here is derived from an EMBL/GenBank/DDBJ whole genome shotgun (WGS) entry which is preliminary data.</text>
</comment>
<dbReference type="SUPFAM" id="SSF52058">
    <property type="entry name" value="L domain-like"/>
    <property type="match status" value="1"/>
</dbReference>
<feature type="compositionally biased region" description="Low complexity" evidence="3">
    <location>
        <begin position="69"/>
        <end position="99"/>
    </location>
</feature>
<feature type="region of interest" description="Disordered" evidence="3">
    <location>
        <begin position="56"/>
        <end position="100"/>
    </location>
</feature>